<dbReference type="RefSeq" id="WP_073231710.1">
    <property type="nucleotide sequence ID" value="NZ_FQUQ01000002.1"/>
</dbReference>
<gene>
    <name evidence="1" type="ORF">SAMN04488522_1021456</name>
</gene>
<dbReference type="OrthoDB" id="1046005at2"/>
<keyword evidence="2" id="KW-1185">Reference proteome</keyword>
<dbReference type="STRING" id="288992.SAMN04488522_1021456"/>
<dbReference type="Proteomes" id="UP000184287">
    <property type="component" value="Unassembled WGS sequence"/>
</dbReference>
<organism evidence="1 2">
    <name type="scientific">Pedobacter caeni</name>
    <dbReference type="NCBI Taxonomy" id="288992"/>
    <lineage>
        <taxon>Bacteria</taxon>
        <taxon>Pseudomonadati</taxon>
        <taxon>Bacteroidota</taxon>
        <taxon>Sphingobacteriia</taxon>
        <taxon>Sphingobacteriales</taxon>
        <taxon>Sphingobacteriaceae</taxon>
        <taxon>Pedobacter</taxon>
    </lineage>
</organism>
<dbReference type="AlphaFoldDB" id="A0A1M5C1S9"/>
<evidence type="ECO:0000313" key="2">
    <source>
        <dbReference type="Proteomes" id="UP000184287"/>
    </source>
</evidence>
<accession>A0A1M5C1S9</accession>
<protein>
    <recommendedName>
        <fullName evidence="3">DUF3829 domain-containing protein</fullName>
    </recommendedName>
</protein>
<proteinExistence type="predicted"/>
<sequence>MSYVKQIFFSLVVLLAFFSCKDKRHDKSKEYLLDAYAFNLVADVTFREQRLAAFMRKAIQEKKKIMINPNRVDTVFGNKKYIDDYDKGILNDGLDSILLVGKKKPVEHLDNLTREESRYLQEKTTDLANVFHQIQTTYKAFDNYYRSNSFNLDKGKKGFALIDSIQRLDMRFTAISDSIILKSDVIYRDIYLIPKNTRPSAKCASAMKQAIKTSNKFNALLDSLTSGTKPYNKATQKDIAKLMESIEKAAYADPTTTLFPLAQSKLFWEYHLYARFRDLQSTMTIYTYSFRHNRPTKEDLDYLKDIEQRMKHCYALYIKL</sequence>
<reference evidence="2" key="1">
    <citation type="submission" date="2016-11" db="EMBL/GenBank/DDBJ databases">
        <authorList>
            <person name="Varghese N."/>
            <person name="Submissions S."/>
        </authorList>
    </citation>
    <scope>NUCLEOTIDE SEQUENCE [LARGE SCALE GENOMIC DNA]</scope>
    <source>
        <strain evidence="2">DSM 16990</strain>
    </source>
</reference>
<evidence type="ECO:0000313" key="1">
    <source>
        <dbReference type="EMBL" id="SHF48651.1"/>
    </source>
</evidence>
<name>A0A1M5C1S9_9SPHI</name>
<dbReference type="PROSITE" id="PS51257">
    <property type="entry name" value="PROKAR_LIPOPROTEIN"/>
    <property type="match status" value="1"/>
</dbReference>
<evidence type="ECO:0008006" key="3">
    <source>
        <dbReference type="Google" id="ProtNLM"/>
    </source>
</evidence>
<dbReference type="EMBL" id="FQUQ01000002">
    <property type="protein sequence ID" value="SHF48651.1"/>
    <property type="molecule type" value="Genomic_DNA"/>
</dbReference>